<reference evidence="3" key="3">
    <citation type="submission" date="2015-04" db="UniProtKB">
        <authorList>
            <consortium name="EnsemblPlants"/>
        </authorList>
    </citation>
    <scope>IDENTIFICATION</scope>
    <source>
        <strain evidence="3">cv. Jemalong A17</strain>
    </source>
</reference>
<gene>
    <name evidence="2" type="ordered locus">MTR_1g060660</name>
</gene>
<keyword evidence="1 2" id="KW-0812">Transmembrane</keyword>
<feature type="transmembrane region" description="Helical" evidence="1">
    <location>
        <begin position="12"/>
        <end position="31"/>
    </location>
</feature>
<dbReference type="Proteomes" id="UP000002051">
    <property type="component" value="Unassembled WGS sequence"/>
</dbReference>
<keyword evidence="1" id="KW-1133">Transmembrane helix</keyword>
<proteinExistence type="predicted"/>
<organism evidence="2 4">
    <name type="scientific">Medicago truncatula</name>
    <name type="common">Barrel medic</name>
    <name type="synonym">Medicago tribuloides</name>
    <dbReference type="NCBI Taxonomy" id="3880"/>
    <lineage>
        <taxon>Eukaryota</taxon>
        <taxon>Viridiplantae</taxon>
        <taxon>Streptophyta</taxon>
        <taxon>Embryophyta</taxon>
        <taxon>Tracheophyta</taxon>
        <taxon>Spermatophyta</taxon>
        <taxon>Magnoliopsida</taxon>
        <taxon>eudicotyledons</taxon>
        <taxon>Gunneridae</taxon>
        <taxon>Pentapetalae</taxon>
        <taxon>rosids</taxon>
        <taxon>fabids</taxon>
        <taxon>Fabales</taxon>
        <taxon>Fabaceae</taxon>
        <taxon>Papilionoideae</taxon>
        <taxon>50 kb inversion clade</taxon>
        <taxon>NPAAA clade</taxon>
        <taxon>Hologalegina</taxon>
        <taxon>IRL clade</taxon>
        <taxon>Trifolieae</taxon>
        <taxon>Medicago</taxon>
    </lineage>
</organism>
<keyword evidence="4" id="KW-1185">Reference proteome</keyword>
<name>A0A072VKW0_MEDTR</name>
<sequence length="88" mass="10103">MTQHAQRTLTRFFFSWFVPKNICYFFITYASSLEVITSNFEEFVMSANHGVFLMVNNFSSGNSSVGGILEVARRKLIENTNRLITNLP</sequence>
<reference evidence="2 4" key="1">
    <citation type="journal article" date="2011" name="Nature">
        <title>The Medicago genome provides insight into the evolution of rhizobial symbioses.</title>
        <authorList>
            <person name="Young N.D."/>
            <person name="Debelle F."/>
            <person name="Oldroyd G.E."/>
            <person name="Geurts R."/>
            <person name="Cannon S.B."/>
            <person name="Udvardi M.K."/>
            <person name="Benedito V.A."/>
            <person name="Mayer K.F."/>
            <person name="Gouzy J."/>
            <person name="Schoof H."/>
            <person name="Van de Peer Y."/>
            <person name="Proost S."/>
            <person name="Cook D.R."/>
            <person name="Meyers B.C."/>
            <person name="Spannagl M."/>
            <person name="Cheung F."/>
            <person name="De Mita S."/>
            <person name="Krishnakumar V."/>
            <person name="Gundlach H."/>
            <person name="Zhou S."/>
            <person name="Mudge J."/>
            <person name="Bharti A.K."/>
            <person name="Murray J.D."/>
            <person name="Naoumkina M.A."/>
            <person name="Rosen B."/>
            <person name="Silverstein K.A."/>
            <person name="Tang H."/>
            <person name="Rombauts S."/>
            <person name="Zhao P.X."/>
            <person name="Zhou P."/>
            <person name="Barbe V."/>
            <person name="Bardou P."/>
            <person name="Bechner M."/>
            <person name="Bellec A."/>
            <person name="Berger A."/>
            <person name="Berges H."/>
            <person name="Bidwell S."/>
            <person name="Bisseling T."/>
            <person name="Choisne N."/>
            <person name="Couloux A."/>
            <person name="Denny R."/>
            <person name="Deshpande S."/>
            <person name="Dai X."/>
            <person name="Doyle J.J."/>
            <person name="Dudez A.M."/>
            <person name="Farmer A.D."/>
            <person name="Fouteau S."/>
            <person name="Franken C."/>
            <person name="Gibelin C."/>
            <person name="Gish J."/>
            <person name="Goldstein S."/>
            <person name="Gonzalez A.J."/>
            <person name="Green P.J."/>
            <person name="Hallab A."/>
            <person name="Hartog M."/>
            <person name="Hua A."/>
            <person name="Humphray S.J."/>
            <person name="Jeong D.H."/>
            <person name="Jing Y."/>
            <person name="Jocker A."/>
            <person name="Kenton S.M."/>
            <person name="Kim D.J."/>
            <person name="Klee K."/>
            <person name="Lai H."/>
            <person name="Lang C."/>
            <person name="Lin S."/>
            <person name="Macmil S.L."/>
            <person name="Magdelenat G."/>
            <person name="Matthews L."/>
            <person name="McCorrison J."/>
            <person name="Monaghan E.L."/>
            <person name="Mun J.H."/>
            <person name="Najar F.Z."/>
            <person name="Nicholson C."/>
            <person name="Noirot C."/>
            <person name="O'Bleness M."/>
            <person name="Paule C.R."/>
            <person name="Poulain J."/>
            <person name="Prion F."/>
            <person name="Qin B."/>
            <person name="Qu C."/>
            <person name="Retzel E.F."/>
            <person name="Riddle C."/>
            <person name="Sallet E."/>
            <person name="Samain S."/>
            <person name="Samson N."/>
            <person name="Sanders I."/>
            <person name="Saurat O."/>
            <person name="Scarpelli C."/>
            <person name="Schiex T."/>
            <person name="Segurens B."/>
            <person name="Severin A.J."/>
            <person name="Sherrier D.J."/>
            <person name="Shi R."/>
            <person name="Sims S."/>
            <person name="Singer S.R."/>
            <person name="Sinharoy S."/>
            <person name="Sterck L."/>
            <person name="Viollet A."/>
            <person name="Wang B.B."/>
            <person name="Wang K."/>
            <person name="Wang M."/>
            <person name="Wang X."/>
            <person name="Warfsmann J."/>
            <person name="Weissenbach J."/>
            <person name="White D.D."/>
            <person name="White J.D."/>
            <person name="Wiley G.B."/>
            <person name="Wincker P."/>
            <person name="Xing Y."/>
            <person name="Yang L."/>
            <person name="Yao Z."/>
            <person name="Ying F."/>
            <person name="Zhai J."/>
            <person name="Zhou L."/>
            <person name="Zuber A."/>
            <person name="Denarie J."/>
            <person name="Dixon R.A."/>
            <person name="May G.D."/>
            <person name="Schwartz D.C."/>
            <person name="Rogers J."/>
            <person name="Quetier F."/>
            <person name="Town C.D."/>
            <person name="Roe B.A."/>
        </authorList>
    </citation>
    <scope>NUCLEOTIDE SEQUENCE [LARGE SCALE GENOMIC DNA]</scope>
    <source>
        <strain evidence="2">A17</strain>
        <strain evidence="3 4">cv. Jemalong A17</strain>
    </source>
</reference>
<dbReference type="HOGENOM" id="CLU_2472412_0_0_1"/>
<accession>A0A072VKW0</accession>
<dbReference type="EnsemblPlants" id="KEH42068">
    <property type="protein sequence ID" value="KEH42068"/>
    <property type="gene ID" value="MTR_1g060660"/>
</dbReference>
<reference evidence="2 4" key="2">
    <citation type="journal article" date="2014" name="BMC Genomics">
        <title>An improved genome release (version Mt4.0) for the model legume Medicago truncatula.</title>
        <authorList>
            <person name="Tang H."/>
            <person name="Krishnakumar V."/>
            <person name="Bidwell S."/>
            <person name="Rosen B."/>
            <person name="Chan A."/>
            <person name="Zhou S."/>
            <person name="Gentzbittel L."/>
            <person name="Childs K.L."/>
            <person name="Yandell M."/>
            <person name="Gundlach H."/>
            <person name="Mayer K.F."/>
            <person name="Schwartz D.C."/>
            <person name="Town C.D."/>
        </authorList>
    </citation>
    <scope>GENOME REANNOTATION</scope>
    <source>
        <strain evidence="2">A17</strain>
        <strain evidence="3 4">cv. Jemalong A17</strain>
    </source>
</reference>
<evidence type="ECO:0000256" key="1">
    <source>
        <dbReference type="SAM" id="Phobius"/>
    </source>
</evidence>
<evidence type="ECO:0000313" key="2">
    <source>
        <dbReference type="EMBL" id="KEH42068.1"/>
    </source>
</evidence>
<feature type="transmembrane region" description="Helical" evidence="1">
    <location>
        <begin position="51"/>
        <end position="72"/>
    </location>
</feature>
<dbReference type="AlphaFoldDB" id="A0A072VKW0"/>
<protein>
    <submittedName>
        <fullName evidence="2">Transmembrane protein, putative</fullName>
    </submittedName>
</protein>
<dbReference type="EMBL" id="CM001217">
    <property type="protein sequence ID" value="KEH42068.1"/>
    <property type="molecule type" value="Genomic_DNA"/>
</dbReference>
<keyword evidence="1" id="KW-0472">Membrane</keyword>
<evidence type="ECO:0000313" key="3">
    <source>
        <dbReference type="EnsemblPlants" id="KEH42068"/>
    </source>
</evidence>
<evidence type="ECO:0000313" key="4">
    <source>
        <dbReference type="Proteomes" id="UP000002051"/>
    </source>
</evidence>